<evidence type="ECO:0000313" key="2">
    <source>
        <dbReference type="EMBL" id="KAK3878413.1"/>
    </source>
</evidence>
<evidence type="ECO:0000256" key="1">
    <source>
        <dbReference type="SAM" id="MobiDB-lite"/>
    </source>
</evidence>
<feature type="compositionally biased region" description="Polar residues" evidence="1">
    <location>
        <begin position="73"/>
        <end position="84"/>
    </location>
</feature>
<sequence>MVVLSANPSFLANWTYMALQAGLLVWPTQLLALTRLPVSHLDSFHVAFSQANALTISCPSQTRCKDAGRPSLQGRSRSFFQNRS</sequence>
<accession>A0AAE1FQ34</accession>
<feature type="region of interest" description="Disordered" evidence="1">
    <location>
        <begin position="62"/>
        <end position="84"/>
    </location>
</feature>
<name>A0AAE1FQ34_PETCI</name>
<dbReference type="Proteomes" id="UP001286313">
    <property type="component" value="Unassembled WGS sequence"/>
</dbReference>
<keyword evidence="3" id="KW-1185">Reference proteome</keyword>
<dbReference type="AlphaFoldDB" id="A0AAE1FQ34"/>
<comment type="caution">
    <text evidence="2">The sequence shown here is derived from an EMBL/GenBank/DDBJ whole genome shotgun (WGS) entry which is preliminary data.</text>
</comment>
<evidence type="ECO:0000313" key="3">
    <source>
        <dbReference type="Proteomes" id="UP001286313"/>
    </source>
</evidence>
<organism evidence="2 3">
    <name type="scientific">Petrolisthes cinctipes</name>
    <name type="common">Flat porcelain crab</name>
    <dbReference type="NCBI Taxonomy" id="88211"/>
    <lineage>
        <taxon>Eukaryota</taxon>
        <taxon>Metazoa</taxon>
        <taxon>Ecdysozoa</taxon>
        <taxon>Arthropoda</taxon>
        <taxon>Crustacea</taxon>
        <taxon>Multicrustacea</taxon>
        <taxon>Malacostraca</taxon>
        <taxon>Eumalacostraca</taxon>
        <taxon>Eucarida</taxon>
        <taxon>Decapoda</taxon>
        <taxon>Pleocyemata</taxon>
        <taxon>Anomura</taxon>
        <taxon>Galatheoidea</taxon>
        <taxon>Porcellanidae</taxon>
        <taxon>Petrolisthes</taxon>
    </lineage>
</organism>
<dbReference type="EMBL" id="JAWQEG010001559">
    <property type="protein sequence ID" value="KAK3878413.1"/>
    <property type="molecule type" value="Genomic_DNA"/>
</dbReference>
<protein>
    <submittedName>
        <fullName evidence="2">Uncharacterized protein</fullName>
    </submittedName>
</protein>
<reference evidence="2" key="1">
    <citation type="submission" date="2023-10" db="EMBL/GenBank/DDBJ databases">
        <title>Genome assemblies of two species of porcelain crab, Petrolisthes cinctipes and Petrolisthes manimaculis (Anomura: Porcellanidae).</title>
        <authorList>
            <person name="Angst P."/>
        </authorList>
    </citation>
    <scope>NUCLEOTIDE SEQUENCE</scope>
    <source>
        <strain evidence="2">PB745_01</strain>
        <tissue evidence="2">Gill</tissue>
    </source>
</reference>
<proteinExistence type="predicted"/>
<gene>
    <name evidence="2" type="ORF">Pcinc_016997</name>
</gene>